<evidence type="ECO:0000313" key="13">
    <source>
        <dbReference type="EMBL" id="CAQ52622.1"/>
    </source>
</evidence>
<dbReference type="Pfam" id="PF08659">
    <property type="entry name" value="KR"/>
    <property type="match status" value="2"/>
</dbReference>
<dbReference type="InterPro" id="IPR014030">
    <property type="entry name" value="Ketoacyl_synth_N"/>
</dbReference>
<dbReference type="Pfam" id="PF14765">
    <property type="entry name" value="PS-DH"/>
    <property type="match status" value="2"/>
</dbReference>
<dbReference type="InterPro" id="IPR042104">
    <property type="entry name" value="PKS_dehydratase_sf"/>
</dbReference>
<dbReference type="InterPro" id="IPR020841">
    <property type="entry name" value="PKS_Beta-ketoAc_synthase_dom"/>
</dbReference>
<keyword evidence="2" id="KW-0596">Phosphopantetheine</keyword>
<dbReference type="InterPro" id="IPR016035">
    <property type="entry name" value="Acyl_Trfase/lysoPLipase"/>
</dbReference>
<protein>
    <submittedName>
        <fullName evidence="13">Type I polyketide synthase, modules 4-5</fullName>
    </submittedName>
</protein>
<dbReference type="InterPro" id="IPR049900">
    <property type="entry name" value="PKS_mFAS_DH"/>
</dbReference>
<dbReference type="InterPro" id="IPR014043">
    <property type="entry name" value="Acyl_transferase_dom"/>
</dbReference>
<dbReference type="PROSITE" id="PS52004">
    <property type="entry name" value="KS3_2"/>
    <property type="match status" value="2"/>
</dbReference>
<dbReference type="SMART" id="SM00823">
    <property type="entry name" value="PKS_PP"/>
    <property type="match status" value="2"/>
</dbReference>
<dbReference type="Pfam" id="PF00550">
    <property type="entry name" value="PP-binding"/>
    <property type="match status" value="2"/>
</dbReference>
<organism evidence="13">
    <name type="scientific">Streptomyces violaceoruber</name>
    <dbReference type="NCBI Taxonomy" id="1935"/>
    <lineage>
        <taxon>Bacteria</taxon>
        <taxon>Bacillati</taxon>
        <taxon>Actinomycetota</taxon>
        <taxon>Actinomycetes</taxon>
        <taxon>Kitasatosporales</taxon>
        <taxon>Streptomycetaceae</taxon>
        <taxon>Streptomyces</taxon>
        <taxon>Streptomyces violaceoruber group</taxon>
    </lineage>
</organism>
<dbReference type="Gene3D" id="3.40.50.11460">
    <property type="match status" value="1"/>
</dbReference>
<accession>C0Z473</accession>
<feature type="domain" description="Ketosynthase family 3 (KS3)" evidence="11">
    <location>
        <begin position="16"/>
        <end position="443"/>
    </location>
</feature>
<dbReference type="SMART" id="SM00825">
    <property type="entry name" value="PKS_KS"/>
    <property type="match status" value="2"/>
</dbReference>
<dbReference type="InterPro" id="IPR016036">
    <property type="entry name" value="Malonyl_transacylase_ACP-bd"/>
</dbReference>
<feature type="active site" description="Proton donor; for dehydratase activity" evidence="8">
    <location>
        <position position="1091"/>
    </location>
</feature>
<feature type="region of interest" description="Disordered" evidence="9">
    <location>
        <begin position="1009"/>
        <end position="1028"/>
    </location>
</feature>
<dbReference type="PROSITE" id="PS00606">
    <property type="entry name" value="KS3_1"/>
    <property type="match status" value="2"/>
</dbReference>
<name>C0Z473_STRVN</name>
<dbReference type="InterPro" id="IPR049551">
    <property type="entry name" value="PKS_DH_C"/>
</dbReference>
<feature type="region of interest" description="N-terminal hotdog fold" evidence="8">
    <location>
        <begin position="886"/>
        <end position="1016"/>
    </location>
</feature>
<dbReference type="Pfam" id="PF00698">
    <property type="entry name" value="Acyl_transf_1"/>
    <property type="match status" value="2"/>
</dbReference>
<feature type="region of interest" description="N-terminal hotdog fold" evidence="8">
    <location>
        <begin position="2963"/>
        <end position="3093"/>
    </location>
</feature>
<dbReference type="SMART" id="SM01294">
    <property type="entry name" value="PKS_PP_betabranch"/>
    <property type="match status" value="2"/>
</dbReference>
<feature type="compositionally biased region" description="Low complexity" evidence="9">
    <location>
        <begin position="1010"/>
        <end position="1021"/>
    </location>
</feature>
<evidence type="ECO:0000256" key="5">
    <source>
        <dbReference type="ARBA" id="ARBA00023194"/>
    </source>
</evidence>
<feature type="region of interest" description="Disordered" evidence="9">
    <location>
        <begin position="3863"/>
        <end position="3887"/>
    </location>
</feature>
<dbReference type="PROSITE" id="PS50075">
    <property type="entry name" value="CARRIER"/>
    <property type="match status" value="2"/>
</dbReference>
<keyword evidence="4" id="KW-0808">Transferase</keyword>
<feature type="region of interest" description="Disordered" evidence="9">
    <location>
        <begin position="976"/>
        <end position="1002"/>
    </location>
</feature>
<dbReference type="Pfam" id="PF21089">
    <property type="entry name" value="PKS_DH_N"/>
    <property type="match status" value="2"/>
</dbReference>
<dbReference type="Pfam" id="PF00109">
    <property type="entry name" value="ketoacyl-synt"/>
    <property type="match status" value="2"/>
</dbReference>
<dbReference type="GO" id="GO:0008270">
    <property type="term" value="F:zinc ion binding"/>
    <property type="evidence" value="ECO:0007669"/>
    <property type="project" value="InterPro"/>
</dbReference>
<feature type="active site" description="Proton donor; for dehydratase activity" evidence="8">
    <location>
        <position position="3177"/>
    </location>
</feature>
<evidence type="ECO:0000256" key="6">
    <source>
        <dbReference type="ARBA" id="ARBA00023268"/>
    </source>
</evidence>
<dbReference type="SUPFAM" id="SSF55048">
    <property type="entry name" value="Probable ACP-binding domain of malonyl-CoA ACP transacylase"/>
    <property type="match status" value="2"/>
</dbReference>
<keyword evidence="7" id="KW-0012">Acyltransferase</keyword>
<sequence length="3973" mass="410271">MQRTRLRVRELEADENEPVAIVGMSCRLPGGVTSPEELWALVADGRDAVTGFPADRGWNTEELYDPDPDAPGKTYVRGGGFLHDAAGFDAGFFGISPREALAMDPQQRLLLETSWEAMENAGISPASLRGSRTGVFVGIGGPDYASLLADAAPELEGYLITGNAASVASGRISYTFGLEGPALTVDTACSSSLVALHLAAQSLRNGECTVALVGGAMVLATPEGMTTFSRQRGLAADGRCKAFGEDADGFGMGEGVGMLLVERLSDARRNGHRVLAVVRGSAVNQDGASSGLTAPNGPSQVRVIRQALADARLEPGDIDAVEAHGTGTALGDPIEAQALLDVYGPGRPADRPLWLGSLKSNIGHAQAAAGVAGVIKMVMALRHGVLPRTLHVESPSSRVDWSAGAVELLTDERAWPAVEGRVRRAGVSSFGVSGTNAHVIVEQAPGELERRVPEGVGVVPLVVSGRSEAALDEQLARLEVFLREGEGRLVLPDVGVTLAAGRDVFAHRAVVLGESRVRGVAGTRAPKGVWVFPGQGSQWVGMAVELAGSLPAFGDELRACGEALSPFVDWELMDVLGDVGALERVDVVQPVLWAVMVSLAAAWRSFGVVPAAVVGHSQGEIAAATVAGVLSREDGARVVALRARAIAAGLAGRGGMASVALPADEVRALIAGRAGVEVAAVNGPAQTVVSGDDVAGLVAECEARGVWARVIPVDYASHCAHVEEIEAELAELLADVRPRPAEIAMFSTVDGGWVEGPELDGGYWYRNLRRPVGFHAAVMALAGEGFSAFTEISAHPVLVSALSDAVPDGIVSGSLRRDDGGLGRFYTALAEVYVAGVPVDWTPAFGPDARPVADLPTYAFQHESYWLDVPVARADVVAAGLVSAEHPLLGAVVELAGDGGLVLTGRLSLKEQPWLADHTVQGAVLLPGTTFVELALHAADRAGCGHVEELTLEAPLLVPEGRAVQVQVAVGAPDAEADGARRQVTVHSRPVDDGTDDETPWTRHASGVLAPAEEQQAPGAESTSWPPAGAVPVDLEGFYPGLAEAGLEYGPAFQGLRAAWRHGDDVYAEVALPDEQREQADRFGIHPALLDAALHTGLVGGTDDEVRLPFAWTGVALHAVGATALRVHLRPVGVGEVSLTVADATGAVVATVESLISRPVSARLDTGAGAALPDGLFEVGWTEVKAAPDARGTITFLGEDTLGIAHGLRAAGTEVSYAQDLAGLFDRAEATGTAPSTVVVTCAAEDAPGPETVRAAAARALELLRQWLADERFDSVRLLFLTRGAVSARTGEDVTDLVHAPLWGLLRSAQSEHPGRFALVDVDGASIAVGALRLALALDEPQLALRHGTPYVPRLARAAGAGLRVPEVAAWRLDVTEPGTLENLALLPAPDAQAPLGEGQIRVAVRATGLNFRDVLISLGMYPDKATPGGEAAGVVTEVGPGVTGIVPGDRVMGLMPGGFGPLVTVDHRLVVPVPEGWSFTRAASVPVVFLTAFYALRDVAGVVRGERVLVHAAAGGVGMAAVQLARHWGLEVFATAHPSKWPVVVASGVAGERVASSRELGFEERFAGGVDVVVNSLAREFVDASLGLLGEGGRFVEMGKTDIRDPEEVAGRYPGVRYRAFDLVEASAERVGEMLREIVRLFEAGVLEPLPVLAWDVRRAPEAFRYLSQARHVGKVVLTVPAPVDPEGTVLITGGTGTLGALVARHVVTSWRARRLILLSRRGADAPGAAELVTELAGLGVHAEVAACDAADRDALAGVLDGIDPAHPLTAVVHTAGVLDDATVERLTPAAFDTVLRPKADAAWNLHELTRGHDLAEFVVYSAASGILGGPGQGNYAAANAFLDALAAHRRAAGLPAASLSWGLWAESSGMTGHLSAGDLERMSRGGIKPLAGDHALRLFDAGLASGAAHLVPVRLDLETLGARARDGGVPAILRNLVRTPPRRAAAAGQADASPSGLQRVLALEATERLRALTDLVRQHAAAVLGHQSADEVASDRPFREAGFDSLTAVELRNRLTTATGLRLPATLVFDHPTPQVLAEHLVTTLAGPAGGAASTARTARTASPAAVTADEPIAIVGMGCRLPGGVTTPEELWRLVVEGGDAIAGFPADRGWDLGASAQGGDPTYTRRGGFLHDAAGFDAGFFGISPREALAMDPQQRLLLETSWEAFERAGIDPGSLRGSGTGVFVGASRQDYAGLQGADIPKELEGYLVTGNASSVASGRLSYTFGLEGPAVTVDTACSSSLVALHLAATALRQGECDLALAGGATVMATPGVFGEFGRQGGLAADGRCKAFGDGADGFGMGEGVGMLLVERLSDARRNGHRVLAVVRGSAVNQDGASNGLTAPNGPSQERVIRQALANARLASGDVDVVEAHGTGTRLGDPIEAQALLATYGQDRAGGEPLWLGSLKSNIGHAQAAAGVAGVIKMVMALRNEVLPRTLHAEVPSSRVEWSSGAVELLTEERAWAAAEGRVRRAGVSSFGVSGTNAHVIVEQAPGEPEEAADPEETTGPVPLVLSGRTEAALRAQAGRLSTFLAERRATGPVGLADLGMTLAVTRSSFDHRAVVLATGRDDLLRTLDACATGAPDVNGVVTGTGETAPRGVWVFPGQGSQWVGMAVELAGSLPAFGDELRACGEALSPFVDWELSEVLRDVGALERVDVVQPVLWAVMVSLAAAWRSFGVVPAAVVGHSQGEIAAATVAGVLSREDGARVVALRARAIAGGLAGRGGMASVALPADEVRALIADRAGLEVAAVNGPAQTVVSGDGVPEFVDECRGLGVWARVIPVDYASHCAHVEEIEEELAELLADVRPRPAEIAMFSTVDGGWVEGPELDGGYWYRNLRRPVGFHSAVTALAGEGFSAFTEISAHPVLVSALSDAVPDGIVSGSLRRDDGGLDRFYTALAEVYVAGVPVDWTPAFGPDARPVADLPTYAFQHESYWLLPSPAAPGDASGLGLGATGHPLLGAAMRHAASGEILLTGSLSLGAQPWLADHAVQGTVLLPGTAFVEMALRAADEAGCAEVEELVLEAPLVLPEQGPAVRVQVVVGAPDGEERRTVAIHSSSAAATGAGASDDVWVRHAAGILVTRGDAGSGPVAGAVPAAEDRLTAWPPPGAEPVGVQGLYERLADGGFVYGPAFRGLKAAWRDGADLYAEVALPREQREAGGRFGLHPALLDAALHTGALAAVEEGEGRLPFSWSGVTLQAAGATTLRVRLSPTGSGGVTLTAYDVGGHPVASVGALVSRPVVAEQLRAAARRDAGDHLFHLAWTEQNSLSGQAGSQEQGRVALVGADRFDLFPPAGGRPDRGTEREVARYDDLAAVAADPGGVPGTVLVQCAADVVVTDSASAAEGVRAATVQAMELVQAWLADERFATARLVLVTRGAVAVRPGEDVADLVQAPVWGLVRSAQTEHPGRFLLLDVQEADGGHGTGALLRAVLGAGDEPQVALRGDTAYVPRLVRAPSVRETGEPPSADAESPATATALDPAGTVLVTGGVGGLGAVVARHLAAERGVRHLLLVGRRGEATPGAAELVAELTALGARTEVVACDVTDRTALAEVVAAIPAEHPLVGVVHAAGTLDDGLVTGLTAERLDAVLRPKIDAALHLHELTAADPDVTLFALFSSAAGVLGAAGQANYAAGNVFLDALAAHRTAHALPATSLAWGLWEESSAMTSGLGTADRRRMARGGLLPLSTEDGLALFDTGTRPDAPAAVVPVRLDTAAVRAGQADGGHVPAVLRTLVPPPVRRTAQSGAADPAAGTDPAQERTALLRRLSGMSATERVNTLLRLVRTKAAAVLGHDTVDAIAPNRGFLQSGFDSLTAVELRNRLTAATGLRPAATLIFDHPTPTRLAEHLAENLALDPAAAPGNTSADGAGSGSGTGTGALSGSPLDAGALLTELDRLEAAAGEVALDRDTHAQVVERMRKLAVLWSAVPAPRDGAAAEEEGSVAVRELEAASADEIFDFIKREFGKS</sequence>
<dbReference type="InterPro" id="IPR036291">
    <property type="entry name" value="NAD(P)-bd_dom_sf"/>
</dbReference>
<dbReference type="Gene3D" id="1.10.1200.10">
    <property type="entry name" value="ACP-like"/>
    <property type="match status" value="2"/>
</dbReference>
<dbReference type="InterPro" id="IPR020806">
    <property type="entry name" value="PKS_PP-bd"/>
</dbReference>
<dbReference type="Pfam" id="PF08240">
    <property type="entry name" value="ADH_N"/>
    <property type="match status" value="1"/>
</dbReference>
<dbReference type="PANTHER" id="PTHR43775">
    <property type="entry name" value="FATTY ACID SYNTHASE"/>
    <property type="match status" value="1"/>
</dbReference>
<dbReference type="InterPro" id="IPR009081">
    <property type="entry name" value="PP-bd_ACP"/>
</dbReference>
<dbReference type="SUPFAM" id="SSF50129">
    <property type="entry name" value="GroES-like"/>
    <property type="match status" value="1"/>
</dbReference>
<dbReference type="InterPro" id="IPR001227">
    <property type="entry name" value="Ac_transferase_dom_sf"/>
</dbReference>
<evidence type="ECO:0000256" key="9">
    <source>
        <dbReference type="SAM" id="MobiDB-lite"/>
    </source>
</evidence>
<evidence type="ECO:0000256" key="3">
    <source>
        <dbReference type="ARBA" id="ARBA00022553"/>
    </source>
</evidence>
<dbReference type="InterPro" id="IPR013968">
    <property type="entry name" value="PKS_KR"/>
</dbReference>
<dbReference type="FunFam" id="3.40.47.10:FF:000019">
    <property type="entry name" value="Polyketide synthase type I"/>
    <property type="match status" value="2"/>
</dbReference>
<dbReference type="SMART" id="SM00829">
    <property type="entry name" value="PKS_ER"/>
    <property type="match status" value="1"/>
</dbReference>
<evidence type="ECO:0000256" key="2">
    <source>
        <dbReference type="ARBA" id="ARBA00022450"/>
    </source>
</evidence>
<dbReference type="GO" id="GO:0004315">
    <property type="term" value="F:3-oxoacyl-[acyl-carrier-protein] synthase activity"/>
    <property type="evidence" value="ECO:0007669"/>
    <property type="project" value="InterPro"/>
</dbReference>
<dbReference type="EMBL" id="AM992894">
    <property type="protein sequence ID" value="CAQ52622.1"/>
    <property type="molecule type" value="Genomic_DNA"/>
</dbReference>
<dbReference type="InterPro" id="IPR013154">
    <property type="entry name" value="ADH-like_N"/>
</dbReference>
<dbReference type="FunFam" id="3.90.180.10:FF:000032">
    <property type="entry name" value="Probable polyketide synthase pks1"/>
    <property type="match status" value="1"/>
</dbReference>
<keyword evidence="6" id="KW-0511">Multifunctional enzyme</keyword>
<dbReference type="CDD" id="cd05195">
    <property type="entry name" value="enoyl_red"/>
    <property type="match status" value="1"/>
</dbReference>
<dbReference type="InterPro" id="IPR020807">
    <property type="entry name" value="PKS_DH"/>
</dbReference>
<dbReference type="Pfam" id="PF13602">
    <property type="entry name" value="ADH_zinc_N_2"/>
    <property type="match status" value="1"/>
</dbReference>
<dbReference type="Pfam" id="PF16197">
    <property type="entry name" value="KAsynt_C_assoc"/>
    <property type="match status" value="2"/>
</dbReference>
<dbReference type="InterPro" id="IPR002364">
    <property type="entry name" value="Quin_OxRdtase/zeta-crystal_CS"/>
</dbReference>
<proteinExistence type="predicted"/>
<dbReference type="InterPro" id="IPR016039">
    <property type="entry name" value="Thiolase-like"/>
</dbReference>
<feature type="region of interest" description="C-terminal hotdog fold" evidence="8">
    <location>
        <begin position="3116"/>
        <end position="3253"/>
    </location>
</feature>
<dbReference type="InterPro" id="IPR032821">
    <property type="entry name" value="PKS_assoc"/>
</dbReference>
<dbReference type="InterPro" id="IPR011032">
    <property type="entry name" value="GroES-like_sf"/>
</dbReference>
<dbReference type="PANTHER" id="PTHR43775:SF51">
    <property type="entry name" value="INACTIVE PHENOLPHTHIOCEROL SYNTHESIS POLYKETIDE SYNTHASE TYPE I PKS1-RELATED"/>
    <property type="match status" value="1"/>
</dbReference>
<feature type="domain" description="PKS/mFAS DH" evidence="12">
    <location>
        <begin position="2963"/>
        <end position="3253"/>
    </location>
</feature>
<dbReference type="GO" id="GO:0031177">
    <property type="term" value="F:phosphopantetheine binding"/>
    <property type="evidence" value="ECO:0007669"/>
    <property type="project" value="InterPro"/>
</dbReference>
<dbReference type="Gene3D" id="3.40.50.720">
    <property type="entry name" value="NAD(P)-binding Rossmann-like Domain"/>
    <property type="match status" value="2"/>
</dbReference>
<dbReference type="GO" id="GO:0033068">
    <property type="term" value="P:macrolide biosynthetic process"/>
    <property type="evidence" value="ECO:0007669"/>
    <property type="project" value="UniProtKB-ARBA"/>
</dbReference>
<dbReference type="SUPFAM" id="SSF47336">
    <property type="entry name" value="ACP-like"/>
    <property type="match status" value="2"/>
</dbReference>
<feature type="domain" description="Carrier" evidence="10">
    <location>
        <begin position="1972"/>
        <end position="2047"/>
    </location>
</feature>
<dbReference type="CDD" id="cd00833">
    <property type="entry name" value="PKS"/>
    <property type="match status" value="2"/>
</dbReference>
<dbReference type="InterPro" id="IPR055123">
    <property type="entry name" value="SpnB-like_Rossmann"/>
</dbReference>
<dbReference type="InterPro" id="IPR020843">
    <property type="entry name" value="ER"/>
</dbReference>
<dbReference type="SMART" id="SM00827">
    <property type="entry name" value="PKS_AT"/>
    <property type="match status" value="2"/>
</dbReference>
<feature type="active site" description="Proton acceptor; for dehydratase activity" evidence="8">
    <location>
        <position position="918"/>
    </location>
</feature>
<dbReference type="PROSITE" id="PS01162">
    <property type="entry name" value="QOR_ZETA_CRYSTAL"/>
    <property type="match status" value="1"/>
</dbReference>
<evidence type="ECO:0000256" key="1">
    <source>
        <dbReference type="ARBA" id="ARBA00004792"/>
    </source>
</evidence>
<dbReference type="Gene3D" id="3.30.70.3290">
    <property type="match status" value="2"/>
</dbReference>
<dbReference type="GO" id="GO:0016491">
    <property type="term" value="F:oxidoreductase activity"/>
    <property type="evidence" value="ECO:0007669"/>
    <property type="project" value="InterPro"/>
</dbReference>
<dbReference type="InterPro" id="IPR049552">
    <property type="entry name" value="PKS_DH_N"/>
</dbReference>
<comment type="pathway">
    <text evidence="1">Antibiotic biosynthesis.</text>
</comment>
<dbReference type="CDD" id="cd08956">
    <property type="entry name" value="KR_3_FAS_SDR_x"/>
    <property type="match status" value="2"/>
</dbReference>
<dbReference type="Gene3D" id="3.40.366.10">
    <property type="entry name" value="Malonyl-Coenzyme A Acyl Carrier Protein, domain 2"/>
    <property type="match status" value="2"/>
</dbReference>
<keyword evidence="3" id="KW-0597">Phosphoprotein</keyword>
<dbReference type="InterPro" id="IPR050091">
    <property type="entry name" value="PKS_NRPS_Biosynth_Enz"/>
</dbReference>
<feature type="domain" description="PKS/mFAS DH" evidence="12">
    <location>
        <begin position="886"/>
        <end position="1166"/>
    </location>
</feature>
<dbReference type="GO" id="GO:0006633">
    <property type="term" value="P:fatty acid biosynthetic process"/>
    <property type="evidence" value="ECO:0007669"/>
    <property type="project" value="InterPro"/>
</dbReference>
<feature type="active site" description="Proton acceptor; for dehydratase activity" evidence="8">
    <location>
        <position position="2995"/>
    </location>
</feature>
<dbReference type="Gene3D" id="3.90.180.10">
    <property type="entry name" value="Medium-chain alcohol dehydrogenases, catalytic domain"/>
    <property type="match status" value="1"/>
</dbReference>
<dbReference type="SUPFAM" id="SSF53901">
    <property type="entry name" value="Thiolase-like"/>
    <property type="match status" value="2"/>
</dbReference>
<dbReference type="SMART" id="SM00826">
    <property type="entry name" value="PKS_DH"/>
    <property type="match status" value="2"/>
</dbReference>
<evidence type="ECO:0000259" key="10">
    <source>
        <dbReference type="PROSITE" id="PS50075"/>
    </source>
</evidence>
<dbReference type="FunFam" id="1.10.1200.10:FF:000007">
    <property type="entry name" value="Probable polyketide synthase pks17"/>
    <property type="match status" value="2"/>
</dbReference>
<dbReference type="SUPFAM" id="SSF51735">
    <property type="entry name" value="NAD(P)-binding Rossmann-fold domains"/>
    <property type="match status" value="5"/>
</dbReference>
<feature type="domain" description="Carrier" evidence="10">
    <location>
        <begin position="3781"/>
        <end position="3859"/>
    </location>
</feature>
<dbReference type="InterPro" id="IPR036736">
    <property type="entry name" value="ACP-like_sf"/>
</dbReference>
<evidence type="ECO:0000256" key="4">
    <source>
        <dbReference type="ARBA" id="ARBA00022679"/>
    </source>
</evidence>
<evidence type="ECO:0000256" key="7">
    <source>
        <dbReference type="ARBA" id="ARBA00023315"/>
    </source>
</evidence>
<dbReference type="Gene3D" id="3.10.129.110">
    <property type="entry name" value="Polyketide synthase dehydratase"/>
    <property type="match status" value="2"/>
</dbReference>
<gene>
    <name evidence="13" type="primary">ken12</name>
</gene>
<dbReference type="PROSITE" id="PS00012">
    <property type="entry name" value="PHOSPHOPANTETHEINE"/>
    <property type="match status" value="2"/>
</dbReference>
<keyword evidence="5" id="KW-0045">Antibiotic biosynthesis</keyword>
<evidence type="ECO:0000259" key="11">
    <source>
        <dbReference type="PROSITE" id="PS52004"/>
    </source>
</evidence>
<dbReference type="Pfam" id="PF22953">
    <property type="entry name" value="SpnB_Rossmann"/>
    <property type="match status" value="2"/>
</dbReference>
<feature type="compositionally biased region" description="Gly residues" evidence="9">
    <location>
        <begin position="3875"/>
        <end position="3885"/>
    </location>
</feature>
<feature type="region of interest" description="C-terminal hotdog fold" evidence="8">
    <location>
        <begin position="1030"/>
        <end position="1166"/>
    </location>
</feature>
<dbReference type="GO" id="GO:0004312">
    <property type="term" value="F:fatty acid synthase activity"/>
    <property type="evidence" value="ECO:0007669"/>
    <property type="project" value="TreeGrafter"/>
</dbReference>
<dbReference type="Pfam" id="PF02801">
    <property type="entry name" value="Ketoacyl-synt_C"/>
    <property type="match status" value="2"/>
</dbReference>
<dbReference type="SUPFAM" id="SSF52151">
    <property type="entry name" value="FabD/lysophospholipase-like"/>
    <property type="match status" value="2"/>
</dbReference>
<dbReference type="InterPro" id="IPR006162">
    <property type="entry name" value="Ppantetheine_attach_site"/>
</dbReference>
<evidence type="ECO:0000256" key="8">
    <source>
        <dbReference type="PROSITE-ProRule" id="PRU01363"/>
    </source>
</evidence>
<dbReference type="PROSITE" id="PS52019">
    <property type="entry name" value="PKS_MFAS_DH"/>
    <property type="match status" value="2"/>
</dbReference>
<evidence type="ECO:0000259" key="12">
    <source>
        <dbReference type="PROSITE" id="PS52019"/>
    </source>
</evidence>
<dbReference type="InterPro" id="IPR057326">
    <property type="entry name" value="KR_dom"/>
</dbReference>
<dbReference type="Gene3D" id="3.40.47.10">
    <property type="match status" value="2"/>
</dbReference>
<dbReference type="InterPro" id="IPR018201">
    <property type="entry name" value="Ketoacyl_synth_AS"/>
</dbReference>
<feature type="domain" description="Ketosynthase family 3 (KS3)" evidence="11">
    <location>
        <begin position="2072"/>
        <end position="2496"/>
    </location>
</feature>
<dbReference type="InterPro" id="IPR014031">
    <property type="entry name" value="Ketoacyl_synth_C"/>
</dbReference>
<dbReference type="SMART" id="SM00822">
    <property type="entry name" value="PKS_KR"/>
    <property type="match status" value="2"/>
</dbReference>
<reference evidence="13" key="1">
    <citation type="submission" date="2008-05" db="EMBL/GenBank/DDBJ databases">
        <title>A type I/type III polyketide synthase hybrid biosynthetic pathway for the structurally unique ansa compound kendomycin.</title>
        <authorList>
            <person name="Wenzel S.C."/>
            <person name="Bode H.B."/>
            <person name="Kochems I."/>
            <person name="Mueller R."/>
        </authorList>
    </citation>
    <scope>NUCLEOTIDE SEQUENCE</scope>
    <source>
        <strain evidence="13">3844-33C</strain>
    </source>
</reference>